<protein>
    <submittedName>
        <fullName evidence="1">Uncharacterized protein</fullName>
    </submittedName>
</protein>
<gene>
    <name evidence="1" type="ORF">QQF64_015041</name>
</gene>
<evidence type="ECO:0000313" key="2">
    <source>
        <dbReference type="Proteomes" id="UP001558613"/>
    </source>
</evidence>
<reference evidence="1 2" key="1">
    <citation type="submission" date="2023-09" db="EMBL/GenBank/DDBJ databases">
        <authorList>
            <person name="Wang M."/>
        </authorList>
    </citation>
    <scope>NUCLEOTIDE SEQUENCE [LARGE SCALE GENOMIC DNA]</scope>
    <source>
        <strain evidence="1">GT-2023</strain>
        <tissue evidence="1">Liver</tissue>
    </source>
</reference>
<comment type="caution">
    <text evidence="1">The sequence shown here is derived from an EMBL/GenBank/DDBJ whole genome shotgun (WGS) entry which is preliminary data.</text>
</comment>
<dbReference type="Proteomes" id="UP001558613">
    <property type="component" value="Unassembled WGS sequence"/>
</dbReference>
<keyword evidence="2" id="KW-1185">Reference proteome</keyword>
<dbReference type="EMBL" id="JAYMGO010000002">
    <property type="protein sequence ID" value="KAL1280441.1"/>
    <property type="molecule type" value="Genomic_DNA"/>
</dbReference>
<evidence type="ECO:0000313" key="1">
    <source>
        <dbReference type="EMBL" id="KAL1280441.1"/>
    </source>
</evidence>
<name>A0ABR3NUK1_9TELE</name>
<proteinExistence type="predicted"/>
<organism evidence="1 2">
    <name type="scientific">Cirrhinus molitorella</name>
    <name type="common">mud carp</name>
    <dbReference type="NCBI Taxonomy" id="172907"/>
    <lineage>
        <taxon>Eukaryota</taxon>
        <taxon>Metazoa</taxon>
        <taxon>Chordata</taxon>
        <taxon>Craniata</taxon>
        <taxon>Vertebrata</taxon>
        <taxon>Euteleostomi</taxon>
        <taxon>Actinopterygii</taxon>
        <taxon>Neopterygii</taxon>
        <taxon>Teleostei</taxon>
        <taxon>Ostariophysi</taxon>
        <taxon>Cypriniformes</taxon>
        <taxon>Cyprinidae</taxon>
        <taxon>Labeoninae</taxon>
        <taxon>Labeonini</taxon>
        <taxon>Cirrhinus</taxon>
    </lineage>
</organism>
<sequence length="90" mass="10737">MIDVGIPLLSSRRIPFMTLKRERERENHRWLQGRRYQLDRENNPVQTVNQLLDLQHVIWFLALNWLRLWFGICQAFSRGPSGVYGTIDPC</sequence>
<accession>A0ABR3NUK1</accession>